<proteinExistence type="predicted"/>
<sequence length="89" mass="9981">MKKFTLMHPNIVTTQLPFYAVNLLSPVFEANQPLSIEPSLWLITPLVTSITCGILNQKLAGQRLQGILWGKSVDKKDPSFRFLVQGQRG</sequence>
<accession>A0A381Q8L3</accession>
<protein>
    <submittedName>
        <fullName evidence="1">Uncharacterized protein</fullName>
    </submittedName>
</protein>
<name>A0A381Q8L3_9ZZZZ</name>
<reference evidence="1" key="1">
    <citation type="submission" date="2018-05" db="EMBL/GenBank/DDBJ databases">
        <authorList>
            <person name="Lanie J.A."/>
            <person name="Ng W.-L."/>
            <person name="Kazmierczak K.M."/>
            <person name="Andrzejewski T.M."/>
            <person name="Davidsen T.M."/>
            <person name="Wayne K.J."/>
            <person name="Tettelin H."/>
            <person name="Glass J.I."/>
            <person name="Rusch D."/>
            <person name="Podicherti R."/>
            <person name="Tsui H.-C.T."/>
            <person name="Winkler M.E."/>
        </authorList>
    </citation>
    <scope>NUCLEOTIDE SEQUENCE</scope>
</reference>
<evidence type="ECO:0000313" key="1">
    <source>
        <dbReference type="EMBL" id="SUZ74759.1"/>
    </source>
</evidence>
<organism evidence="1">
    <name type="scientific">marine metagenome</name>
    <dbReference type="NCBI Taxonomy" id="408172"/>
    <lineage>
        <taxon>unclassified sequences</taxon>
        <taxon>metagenomes</taxon>
        <taxon>ecological metagenomes</taxon>
    </lineage>
</organism>
<gene>
    <name evidence="1" type="ORF">METZ01_LOCUS27613</name>
</gene>
<dbReference type="AlphaFoldDB" id="A0A381Q8L3"/>
<dbReference type="EMBL" id="UINC01001221">
    <property type="protein sequence ID" value="SUZ74759.1"/>
    <property type="molecule type" value="Genomic_DNA"/>
</dbReference>